<dbReference type="AlphaFoldDB" id="A0A5C6VVA8"/>
<dbReference type="Gene3D" id="2.115.10.20">
    <property type="entry name" value="Glycosyl hydrolase domain, family 43"/>
    <property type="match status" value="2"/>
</dbReference>
<reference evidence="1 2" key="1">
    <citation type="journal article" date="2018" name="Int. J. Syst. Evol. Microbiol.">
        <title>Paraburkholderia azotifigens sp. nov., a nitrogen-fixing bacterium isolated from paddy soil.</title>
        <authorList>
            <person name="Choi G.M."/>
            <person name="Im W.T."/>
        </authorList>
    </citation>
    <scope>NUCLEOTIDE SEQUENCE [LARGE SCALE GENOMIC DNA]</scope>
    <source>
        <strain evidence="1 2">NF 2-5-3</strain>
    </source>
</reference>
<dbReference type="EMBL" id="VOQS01000001">
    <property type="protein sequence ID" value="TXC88859.1"/>
    <property type="molecule type" value="Genomic_DNA"/>
</dbReference>
<sequence>MRWRKLGNVFCAAGEHPWMLTHAANPVVEWRHGDVFRIYFSARDAQRRAHIGYVDIDLNAPQIILSLSDTPVIAPGETGLFDDSGTSMGCLVHHNGKRHLYYLGWNLGVTVPWRNSIGLAVSEGADSPFVKVSRAPIIDRSETDPFSISYPWVLIDGDRWRMWYGSNLSWGTGTRQEEMSHLFKYAESDDGHTWRRDGAIALPFKDETEYAMSKPTVVRDADLYRMWYSYRGNAYRIGYAESPDGVSWTRRDELAGIGPSESGWDVDTVCYPCVFDHGGERFMLYNGSRYGDTGFGLAVLEK</sequence>
<comment type="caution">
    <text evidence="1">The sequence shown here is derived from an EMBL/GenBank/DDBJ whole genome shotgun (WGS) entry which is preliminary data.</text>
</comment>
<proteinExistence type="predicted"/>
<dbReference type="Proteomes" id="UP000321776">
    <property type="component" value="Unassembled WGS sequence"/>
</dbReference>
<name>A0A5C6VVA8_9BURK</name>
<dbReference type="SUPFAM" id="SSF75005">
    <property type="entry name" value="Arabinanase/levansucrase/invertase"/>
    <property type="match status" value="1"/>
</dbReference>
<evidence type="ECO:0000313" key="1">
    <source>
        <dbReference type="EMBL" id="TXC88859.1"/>
    </source>
</evidence>
<accession>A0A5C6VVA8</accession>
<evidence type="ECO:0008006" key="3">
    <source>
        <dbReference type="Google" id="ProtNLM"/>
    </source>
</evidence>
<protein>
    <recommendedName>
        <fullName evidence="3">Glycosyl hydrolase family 32 N-terminal domain-containing protein</fullName>
    </recommendedName>
</protein>
<dbReference type="RefSeq" id="WP_147234597.1">
    <property type="nucleotide sequence ID" value="NZ_VOQS01000001.1"/>
</dbReference>
<evidence type="ECO:0000313" key="2">
    <source>
        <dbReference type="Proteomes" id="UP000321776"/>
    </source>
</evidence>
<dbReference type="PANTHER" id="PTHR35279:SF1">
    <property type="entry name" value="ARABINANASE_LEVANSUCRASE_INVERTASE"/>
    <property type="match status" value="1"/>
</dbReference>
<dbReference type="InterPro" id="IPR023296">
    <property type="entry name" value="Glyco_hydro_beta-prop_sf"/>
</dbReference>
<gene>
    <name evidence="1" type="ORF">FRZ40_15375</name>
</gene>
<organism evidence="1 2">
    <name type="scientific">Paraburkholderia azotifigens</name>
    <dbReference type="NCBI Taxonomy" id="2057004"/>
    <lineage>
        <taxon>Bacteria</taxon>
        <taxon>Pseudomonadati</taxon>
        <taxon>Pseudomonadota</taxon>
        <taxon>Betaproteobacteria</taxon>
        <taxon>Burkholderiales</taxon>
        <taxon>Burkholderiaceae</taxon>
        <taxon>Paraburkholderia</taxon>
    </lineage>
</organism>
<dbReference type="PANTHER" id="PTHR35279">
    <property type="match status" value="1"/>
</dbReference>